<dbReference type="Proteomes" id="UP000707206">
    <property type="component" value="Unassembled WGS sequence"/>
</dbReference>
<dbReference type="SUPFAM" id="SSF52151">
    <property type="entry name" value="FabD/lysophospholipase-like"/>
    <property type="match status" value="1"/>
</dbReference>
<dbReference type="PANTHER" id="PTHR24185:SF1">
    <property type="entry name" value="CALCIUM-INDEPENDENT PHOSPHOLIPASE A2-GAMMA"/>
    <property type="match status" value="1"/>
</dbReference>
<gene>
    <name evidence="6" type="ORF">FK220_011600</name>
</gene>
<feature type="short sequence motif" description="GXGXXG" evidence="4">
    <location>
        <begin position="14"/>
        <end position="19"/>
    </location>
</feature>
<dbReference type="AlphaFoldDB" id="A0A967AV77"/>
<feature type="short sequence motif" description="GXSXG" evidence="4">
    <location>
        <begin position="53"/>
        <end position="57"/>
    </location>
</feature>
<evidence type="ECO:0000313" key="7">
    <source>
        <dbReference type="Proteomes" id="UP000707206"/>
    </source>
</evidence>
<dbReference type="RefSeq" id="WP_152574495.1">
    <property type="nucleotide sequence ID" value="NZ_VIKU02000003.1"/>
</dbReference>
<keyword evidence="3 4" id="KW-0443">Lipid metabolism</keyword>
<evidence type="ECO:0000256" key="1">
    <source>
        <dbReference type="ARBA" id="ARBA00022801"/>
    </source>
</evidence>
<evidence type="ECO:0000256" key="2">
    <source>
        <dbReference type="ARBA" id="ARBA00022963"/>
    </source>
</evidence>
<keyword evidence="7" id="KW-1185">Reference proteome</keyword>
<proteinExistence type="predicted"/>
<reference evidence="6" key="2">
    <citation type="submission" date="2020-03" db="EMBL/GenBank/DDBJ databases">
        <title>Flavobacteriaceae bacterium strain TP-CH-4, a member of the family Flavobacteriaceae isolated from a deep-sea seamount.</title>
        <authorList>
            <person name="Zhang D.-C."/>
        </authorList>
    </citation>
    <scope>NUCLEOTIDE SEQUENCE</scope>
    <source>
        <strain evidence="6">TP-CH-4</strain>
    </source>
</reference>
<evidence type="ECO:0000313" key="6">
    <source>
        <dbReference type="EMBL" id="NHF59990.1"/>
    </source>
</evidence>
<dbReference type="InterPro" id="IPR016035">
    <property type="entry name" value="Acyl_Trfase/lysoPLipase"/>
</dbReference>
<dbReference type="EMBL" id="VIKU02000003">
    <property type="protein sequence ID" value="NHF59990.1"/>
    <property type="molecule type" value="Genomic_DNA"/>
</dbReference>
<dbReference type="GO" id="GO:0016042">
    <property type="term" value="P:lipid catabolic process"/>
    <property type="evidence" value="ECO:0007669"/>
    <property type="project" value="UniProtKB-UniRule"/>
</dbReference>
<feature type="active site" description="Nucleophile" evidence="4">
    <location>
        <position position="55"/>
    </location>
</feature>
<organism evidence="6 7">
    <name type="scientific">Pelagihabitans pacificus</name>
    <dbReference type="NCBI Taxonomy" id="2696054"/>
    <lineage>
        <taxon>Bacteria</taxon>
        <taxon>Pseudomonadati</taxon>
        <taxon>Bacteroidota</taxon>
        <taxon>Flavobacteriia</taxon>
        <taxon>Flavobacteriales</taxon>
        <taxon>Flavobacteriaceae</taxon>
        <taxon>Pelagihabitans</taxon>
    </lineage>
</organism>
<keyword evidence="2 4" id="KW-0442">Lipid degradation</keyword>
<dbReference type="PANTHER" id="PTHR24185">
    <property type="entry name" value="CALCIUM-INDEPENDENT PHOSPHOLIPASE A2-GAMMA"/>
    <property type="match status" value="1"/>
</dbReference>
<dbReference type="InterPro" id="IPR002641">
    <property type="entry name" value="PNPLA_dom"/>
</dbReference>
<sequence length="363" mass="40578">MENTKPKRILALDGGGIRGALTLGFLEKIEEIIQDKENNPALRLCDYFDLIGGTSTGAIIAAGLSIGMSASDIKDLYLNIGDKIFGKKRSWLLNPLKRYKAEFDFKPLEEELKKVFGDITMGSDKILTGLCIVTKRADTLSTWPILNHPEGKFFEKNKGMLLRQVVRASAAAPSYFVPQKIDVGQGEIGAFIDGGVSLANNPALQLFLVGTLSEFPYKWPTGENNISLFSIGTGTYTKKYDADKIAKQGLLGWATMVPDLFMEDANYLNQTMLQYLSNSPTARMIDSEILDLKNDLVTEKAALHYIRYNVMLETNPLQELGFQFNEKELDSLREMSDAHNKDDLYEIGKKAAAKYVEKKHFNY</sequence>
<evidence type="ECO:0000256" key="4">
    <source>
        <dbReference type="PROSITE-ProRule" id="PRU01161"/>
    </source>
</evidence>
<comment type="caution">
    <text evidence="6">The sequence shown here is derived from an EMBL/GenBank/DDBJ whole genome shotgun (WGS) entry which is preliminary data.</text>
</comment>
<feature type="active site" description="Proton acceptor" evidence="4">
    <location>
        <position position="193"/>
    </location>
</feature>
<dbReference type="Pfam" id="PF01734">
    <property type="entry name" value="Patatin"/>
    <property type="match status" value="1"/>
</dbReference>
<dbReference type="GO" id="GO:0006631">
    <property type="term" value="P:fatty acid metabolic process"/>
    <property type="evidence" value="ECO:0007669"/>
    <property type="project" value="TreeGrafter"/>
</dbReference>
<dbReference type="Gene3D" id="3.40.1090.10">
    <property type="entry name" value="Cytosolic phospholipase A2 catalytic domain"/>
    <property type="match status" value="1"/>
</dbReference>
<reference evidence="6" key="1">
    <citation type="submission" date="2019-07" db="EMBL/GenBank/DDBJ databases">
        <authorList>
            <person name="De-Chao Zhang Q."/>
        </authorList>
    </citation>
    <scope>NUCLEOTIDE SEQUENCE</scope>
    <source>
        <strain evidence="6">TP-CH-4</strain>
    </source>
</reference>
<evidence type="ECO:0000256" key="3">
    <source>
        <dbReference type="ARBA" id="ARBA00023098"/>
    </source>
</evidence>
<feature type="short sequence motif" description="DGA/G" evidence="4">
    <location>
        <begin position="193"/>
        <end position="195"/>
    </location>
</feature>
<accession>A0A967AV77</accession>
<protein>
    <submittedName>
        <fullName evidence="6">Patatin</fullName>
    </submittedName>
</protein>
<evidence type="ECO:0000259" key="5">
    <source>
        <dbReference type="PROSITE" id="PS51635"/>
    </source>
</evidence>
<feature type="domain" description="PNPLA" evidence="5">
    <location>
        <begin position="10"/>
        <end position="207"/>
    </location>
</feature>
<dbReference type="PROSITE" id="PS51635">
    <property type="entry name" value="PNPLA"/>
    <property type="match status" value="1"/>
</dbReference>
<name>A0A967AV77_9FLAO</name>
<dbReference type="GO" id="GO:0004620">
    <property type="term" value="F:phospholipase activity"/>
    <property type="evidence" value="ECO:0007669"/>
    <property type="project" value="TreeGrafter"/>
</dbReference>
<keyword evidence="1 4" id="KW-0378">Hydrolase</keyword>
<dbReference type="GO" id="GO:0016020">
    <property type="term" value="C:membrane"/>
    <property type="evidence" value="ECO:0007669"/>
    <property type="project" value="TreeGrafter"/>
</dbReference>